<evidence type="ECO:0000313" key="3">
    <source>
        <dbReference type="EMBL" id="KAK0658302.1"/>
    </source>
</evidence>
<dbReference type="EMBL" id="JAULSY010000209">
    <property type="protein sequence ID" value="KAK0658302.1"/>
    <property type="molecule type" value="Genomic_DNA"/>
</dbReference>
<reference evidence="3" key="1">
    <citation type="submission" date="2023-06" db="EMBL/GenBank/DDBJ databases">
        <title>Genome-scale phylogeny and comparative genomics of the fungal order Sordariales.</title>
        <authorList>
            <consortium name="Lawrence Berkeley National Laboratory"/>
            <person name="Hensen N."/>
            <person name="Bonometti L."/>
            <person name="Westerberg I."/>
            <person name="Brannstrom I.O."/>
            <person name="Guillou S."/>
            <person name="Cros-Aarteil S."/>
            <person name="Calhoun S."/>
            <person name="Haridas S."/>
            <person name="Kuo A."/>
            <person name="Mondo S."/>
            <person name="Pangilinan J."/>
            <person name="Riley R."/>
            <person name="Labutti K."/>
            <person name="Andreopoulos B."/>
            <person name="Lipzen A."/>
            <person name="Chen C."/>
            <person name="Yanf M."/>
            <person name="Daum C."/>
            <person name="Ng V."/>
            <person name="Clum A."/>
            <person name="Steindorff A."/>
            <person name="Ohm R."/>
            <person name="Martin F."/>
            <person name="Silar P."/>
            <person name="Natvig D."/>
            <person name="Lalanne C."/>
            <person name="Gautier V."/>
            <person name="Ament-Velasquez S.L."/>
            <person name="Kruys A."/>
            <person name="Hutchinson M.I."/>
            <person name="Powell A.J."/>
            <person name="Barry K."/>
            <person name="Miller A.N."/>
            <person name="Grigoriev I.V."/>
            <person name="Debuchy R."/>
            <person name="Gladieux P."/>
            <person name="Thoren M.H."/>
            <person name="Johannesson H."/>
        </authorList>
    </citation>
    <scope>NUCLEOTIDE SEQUENCE</scope>
    <source>
        <strain evidence="3">CBS 307.81</strain>
    </source>
</reference>
<dbReference type="GO" id="GO:0008239">
    <property type="term" value="F:dipeptidyl-peptidase activity"/>
    <property type="evidence" value="ECO:0007669"/>
    <property type="project" value="TreeGrafter"/>
</dbReference>
<name>A0AA39YVE2_9PEZI</name>
<dbReference type="GO" id="GO:0046872">
    <property type="term" value="F:metal ion binding"/>
    <property type="evidence" value="ECO:0007669"/>
    <property type="project" value="UniProtKB-KW"/>
</dbReference>
<keyword evidence="4" id="KW-1185">Reference proteome</keyword>
<dbReference type="AlphaFoldDB" id="A0AA39YVE2"/>
<organism evidence="3 4">
    <name type="scientific">Cercophora samala</name>
    <dbReference type="NCBI Taxonomy" id="330535"/>
    <lineage>
        <taxon>Eukaryota</taxon>
        <taxon>Fungi</taxon>
        <taxon>Dikarya</taxon>
        <taxon>Ascomycota</taxon>
        <taxon>Pezizomycotina</taxon>
        <taxon>Sordariomycetes</taxon>
        <taxon>Sordariomycetidae</taxon>
        <taxon>Sordariales</taxon>
        <taxon>Lasiosphaeriaceae</taxon>
        <taxon>Cercophora</taxon>
    </lineage>
</organism>
<dbReference type="PANTHER" id="PTHR23422:SF11">
    <property type="entry name" value="DIPEPTIDYL PEPTIDASE 3"/>
    <property type="match status" value="1"/>
</dbReference>
<keyword evidence="2" id="KW-0378">Hydrolase</keyword>
<evidence type="ECO:0000256" key="1">
    <source>
        <dbReference type="ARBA" id="ARBA00022723"/>
    </source>
</evidence>
<dbReference type="Proteomes" id="UP001174997">
    <property type="component" value="Unassembled WGS sequence"/>
</dbReference>
<dbReference type="Pfam" id="PF03571">
    <property type="entry name" value="Peptidase_M49"/>
    <property type="match status" value="1"/>
</dbReference>
<evidence type="ECO:0000313" key="4">
    <source>
        <dbReference type="Proteomes" id="UP001174997"/>
    </source>
</evidence>
<dbReference type="GO" id="GO:0005737">
    <property type="term" value="C:cytoplasm"/>
    <property type="evidence" value="ECO:0007669"/>
    <property type="project" value="TreeGrafter"/>
</dbReference>
<evidence type="ECO:0000256" key="2">
    <source>
        <dbReference type="ARBA" id="ARBA00022801"/>
    </source>
</evidence>
<protein>
    <submittedName>
        <fullName evidence="3">Peptidase family M49-domain-containing protein</fullName>
    </submittedName>
</protein>
<dbReference type="InterPro" id="IPR039461">
    <property type="entry name" value="Peptidase_M49"/>
</dbReference>
<gene>
    <name evidence="3" type="ORF">QBC41DRAFT_238042</name>
</gene>
<comment type="caution">
    <text evidence="3">The sequence shown here is derived from an EMBL/GenBank/DDBJ whole genome shotgun (WGS) entry which is preliminary data.</text>
</comment>
<proteinExistence type="predicted"/>
<dbReference type="PANTHER" id="PTHR23422">
    <property type="entry name" value="DIPEPTIDYL PEPTIDASE III-RELATED"/>
    <property type="match status" value="1"/>
</dbReference>
<keyword evidence="1" id="KW-0479">Metal-binding</keyword>
<sequence length="255" mass="29250">MTQQHVSSWYKGNETVANIFGSLGLTLDESRADGIGHFLLSDKTVLAAFGYNENSECKPEDCELVLLSFLTSVAVAYLSISVRGLEAFLSYDPEKKEWSQAHEHDYFIILCALLLAPDFIQLDVDLARHYLKIRIHRDYILARGRQTLADFLLKLHLWRVTANVAAFGSFLDEVSAVDDYWMGIRGIVQARKIGSWMFVQGNSFLSKDDRDVVYREYEESPKGLTKSWVERVDDTFLYIYFHAHRCGLSVYRNLV</sequence>
<accession>A0AA39YVE2</accession>